<feature type="region of interest" description="Disordered" evidence="1">
    <location>
        <begin position="33"/>
        <end position="54"/>
    </location>
</feature>
<organism evidence="2 3">
    <name type="scientific">Cerrena zonata</name>
    <dbReference type="NCBI Taxonomy" id="2478898"/>
    <lineage>
        <taxon>Eukaryota</taxon>
        <taxon>Fungi</taxon>
        <taxon>Dikarya</taxon>
        <taxon>Basidiomycota</taxon>
        <taxon>Agaricomycotina</taxon>
        <taxon>Agaricomycetes</taxon>
        <taxon>Polyporales</taxon>
        <taxon>Cerrenaceae</taxon>
        <taxon>Cerrena</taxon>
    </lineage>
</organism>
<dbReference type="EMBL" id="JASBNA010000008">
    <property type="protein sequence ID" value="KAK7689569.1"/>
    <property type="molecule type" value="Genomic_DNA"/>
</dbReference>
<gene>
    <name evidence="2" type="ORF">QCA50_007361</name>
</gene>
<evidence type="ECO:0000313" key="2">
    <source>
        <dbReference type="EMBL" id="KAK7689569.1"/>
    </source>
</evidence>
<comment type="caution">
    <text evidence="2">The sequence shown here is derived from an EMBL/GenBank/DDBJ whole genome shotgun (WGS) entry which is preliminary data.</text>
</comment>
<keyword evidence="3" id="KW-1185">Reference proteome</keyword>
<protein>
    <submittedName>
        <fullName evidence="2">Uncharacterized protein</fullName>
    </submittedName>
</protein>
<name>A0AAW0GDW6_9APHY</name>
<evidence type="ECO:0000256" key="1">
    <source>
        <dbReference type="SAM" id="MobiDB-lite"/>
    </source>
</evidence>
<proteinExistence type="predicted"/>
<accession>A0AAW0GDW6</accession>
<dbReference type="AlphaFoldDB" id="A0AAW0GDW6"/>
<reference evidence="2 3" key="1">
    <citation type="submission" date="2022-09" db="EMBL/GenBank/DDBJ databases">
        <authorList>
            <person name="Palmer J.M."/>
        </authorList>
    </citation>
    <scope>NUCLEOTIDE SEQUENCE [LARGE SCALE GENOMIC DNA]</scope>
    <source>
        <strain evidence="2 3">DSM 7382</strain>
    </source>
</reference>
<sequence>MPGKGNPHPQTYLPSPTLCHIISLQFAMSEDLAATSTSQPQQGLAGCHTQPKPPSDRIQLNGQHFSSLDDLFATCPGLRLRVLTIDDNDSWSAVLVTSNEDDVDYTHDLETLMGNGINVARFLLGLGENSNIPRTAKHLRLYFHKGFGCDTRLIYISVEATNVNVCFNILIAQRVLEDLFSGPPDGTIEYTLLPEGGNSFPSMKIFVVEPFLKLKELMATENLLGKLLEDFFLCLLELLQFTTVEHVYLKLHLRGKWPGEGTVLPEEYSPTKALTQYLPASPSLEEHAETLIRGIPTVEGLTLQVDHQWEEADTTELPMIVEKWFFDRNVEGGISRDFSRSHEPKRSLRKKQ</sequence>
<evidence type="ECO:0000313" key="3">
    <source>
        <dbReference type="Proteomes" id="UP001385951"/>
    </source>
</evidence>
<dbReference type="Proteomes" id="UP001385951">
    <property type="component" value="Unassembled WGS sequence"/>
</dbReference>